<dbReference type="Proteomes" id="UP001500620">
    <property type="component" value="Unassembled WGS sequence"/>
</dbReference>
<reference evidence="2" key="1">
    <citation type="journal article" date="2019" name="Int. J. Syst. Evol. Microbiol.">
        <title>The Global Catalogue of Microorganisms (GCM) 10K type strain sequencing project: providing services to taxonomists for standard genome sequencing and annotation.</title>
        <authorList>
            <consortium name="The Broad Institute Genomics Platform"/>
            <consortium name="The Broad Institute Genome Sequencing Center for Infectious Disease"/>
            <person name="Wu L."/>
            <person name="Ma J."/>
        </authorList>
    </citation>
    <scope>NUCLEOTIDE SEQUENCE [LARGE SCALE GENOMIC DNA]</scope>
    <source>
        <strain evidence="2">JCM 17441</strain>
    </source>
</reference>
<dbReference type="SUPFAM" id="SSF52540">
    <property type="entry name" value="P-loop containing nucleoside triphosphate hydrolases"/>
    <property type="match status" value="1"/>
</dbReference>
<comment type="caution">
    <text evidence="1">The sequence shown here is derived from an EMBL/GenBank/DDBJ whole genome shotgun (WGS) entry which is preliminary data.</text>
</comment>
<evidence type="ECO:0008006" key="3">
    <source>
        <dbReference type="Google" id="ProtNLM"/>
    </source>
</evidence>
<accession>A0ABP8DIG5</accession>
<evidence type="ECO:0000313" key="1">
    <source>
        <dbReference type="EMBL" id="GAA4256607.1"/>
    </source>
</evidence>
<proteinExistence type="predicted"/>
<evidence type="ECO:0000313" key="2">
    <source>
        <dbReference type="Proteomes" id="UP001500620"/>
    </source>
</evidence>
<gene>
    <name evidence="1" type="ORF">GCM10022255_070100</name>
</gene>
<dbReference type="Gene3D" id="3.40.50.300">
    <property type="entry name" value="P-loop containing nucleotide triphosphate hydrolases"/>
    <property type="match status" value="1"/>
</dbReference>
<name>A0ABP8DIG5_9ACTN</name>
<dbReference type="Pfam" id="PF13671">
    <property type="entry name" value="AAA_33"/>
    <property type="match status" value="1"/>
</dbReference>
<dbReference type="RefSeq" id="WP_345133576.1">
    <property type="nucleotide sequence ID" value="NZ_BAABAT010000024.1"/>
</dbReference>
<dbReference type="EMBL" id="BAABAT010000024">
    <property type="protein sequence ID" value="GAA4256607.1"/>
    <property type="molecule type" value="Genomic_DNA"/>
</dbReference>
<organism evidence="1 2">
    <name type="scientific">Dactylosporangium darangshiense</name>
    <dbReference type="NCBI Taxonomy" id="579108"/>
    <lineage>
        <taxon>Bacteria</taxon>
        <taxon>Bacillati</taxon>
        <taxon>Actinomycetota</taxon>
        <taxon>Actinomycetes</taxon>
        <taxon>Micromonosporales</taxon>
        <taxon>Micromonosporaceae</taxon>
        <taxon>Dactylosporangium</taxon>
    </lineage>
</organism>
<sequence length="187" mass="20563">MIVQLAGLPGTGKSTLAAALLPRLGPHALMLDKDRIRALLFGPHHVEYRQEQDDLCVALLHQAAAYHLGRHPDGTVILDGRTCSRRYQVADVERLAQQTGHLLRIIECTCAEVTVRQRLTYDTTARTHPAANRDFGLYLRLKATADPIAVPALRLSTDIPIGECIRRALTYLTTDAVHATADAEEPS</sequence>
<keyword evidence="2" id="KW-1185">Reference proteome</keyword>
<protein>
    <recommendedName>
        <fullName evidence="3">ATP-binding protein</fullName>
    </recommendedName>
</protein>
<dbReference type="InterPro" id="IPR027417">
    <property type="entry name" value="P-loop_NTPase"/>
</dbReference>